<accession>A0A8S1ARH0</accession>
<evidence type="ECO:0000256" key="2">
    <source>
        <dbReference type="SAM" id="MobiDB-lite"/>
    </source>
</evidence>
<feature type="region of interest" description="Disordered" evidence="2">
    <location>
        <begin position="1"/>
        <end position="38"/>
    </location>
</feature>
<dbReference type="InterPro" id="IPR039353">
    <property type="entry name" value="TF_Adf1"/>
</dbReference>
<name>A0A8S1ARH0_ARCPL</name>
<evidence type="ECO:0000313" key="6">
    <source>
        <dbReference type="Proteomes" id="UP000494256"/>
    </source>
</evidence>
<dbReference type="EMBL" id="CADEBD010000339">
    <property type="protein sequence ID" value="CAB3248388.1"/>
    <property type="molecule type" value="Genomic_DNA"/>
</dbReference>
<comment type="subcellular location">
    <subcellularLocation>
        <location evidence="1">Nucleus</location>
    </subcellularLocation>
</comment>
<sequence length="201" mass="23513">MLEQDEKQLRKKWKNLRDQFRKEKKNFPTPRSADGGDEIESTWPYFQLMLFINDDITSEVMTGNLHDSDSESLNESCQTEQSNIAEVMSPCTSTCSSHTNASKRNKPASNYRDELIECERKKNLLIEQKMATNSSQSEKCDDYHFFMSLLPQTKKFGELQNLRIRNKITQIIIDEAERMQFSQPRYEENYGGYSSGNYPNY</sequence>
<dbReference type="PROSITE" id="PS51029">
    <property type="entry name" value="MADF"/>
    <property type="match status" value="1"/>
</dbReference>
<dbReference type="Pfam" id="PF10545">
    <property type="entry name" value="MADF_DNA_bdg"/>
    <property type="match status" value="1"/>
</dbReference>
<dbReference type="GO" id="GO:0003677">
    <property type="term" value="F:DNA binding"/>
    <property type="evidence" value="ECO:0007669"/>
    <property type="project" value="InterPro"/>
</dbReference>
<gene>
    <name evidence="5" type="ORF">APLA_LOCUS12355</name>
</gene>
<keyword evidence="1" id="KW-0539">Nucleus</keyword>
<dbReference type="GO" id="GO:0005667">
    <property type="term" value="C:transcription regulator complex"/>
    <property type="evidence" value="ECO:0007669"/>
    <property type="project" value="TreeGrafter"/>
</dbReference>
<evidence type="ECO:0000256" key="1">
    <source>
        <dbReference type="PROSITE-ProRule" id="PRU00371"/>
    </source>
</evidence>
<comment type="caution">
    <text evidence="5">The sequence shown here is derived from an EMBL/GenBank/DDBJ whole genome shotgun (WGS) entry which is preliminary data.</text>
</comment>
<dbReference type="AlphaFoldDB" id="A0A8S1ARH0"/>
<dbReference type="InterPro" id="IPR004210">
    <property type="entry name" value="BESS_motif"/>
</dbReference>
<dbReference type="GO" id="GO:0005634">
    <property type="term" value="C:nucleus"/>
    <property type="evidence" value="ECO:0007669"/>
    <property type="project" value="UniProtKB-SubCell"/>
</dbReference>
<evidence type="ECO:0000259" key="3">
    <source>
        <dbReference type="PROSITE" id="PS51029"/>
    </source>
</evidence>
<dbReference type="PANTHER" id="PTHR12243">
    <property type="entry name" value="MADF DOMAIN TRANSCRIPTION FACTOR"/>
    <property type="match status" value="1"/>
</dbReference>
<feature type="domain" description="MADF" evidence="3">
    <location>
        <begin position="1"/>
        <end position="57"/>
    </location>
</feature>
<dbReference type="Proteomes" id="UP000494256">
    <property type="component" value="Unassembled WGS sequence"/>
</dbReference>
<feature type="domain" description="BESS" evidence="4">
    <location>
        <begin position="139"/>
        <end position="178"/>
    </location>
</feature>
<dbReference type="OrthoDB" id="10253254at2759"/>
<proteinExistence type="predicted"/>
<evidence type="ECO:0000259" key="4">
    <source>
        <dbReference type="PROSITE" id="PS51031"/>
    </source>
</evidence>
<dbReference type="PROSITE" id="PS51031">
    <property type="entry name" value="BESS"/>
    <property type="match status" value="1"/>
</dbReference>
<dbReference type="Pfam" id="PF02944">
    <property type="entry name" value="BESS"/>
    <property type="match status" value="1"/>
</dbReference>
<organism evidence="5 6">
    <name type="scientific">Arctia plantaginis</name>
    <name type="common">Wood tiger moth</name>
    <name type="synonym">Phalaena plantaginis</name>
    <dbReference type="NCBI Taxonomy" id="874455"/>
    <lineage>
        <taxon>Eukaryota</taxon>
        <taxon>Metazoa</taxon>
        <taxon>Ecdysozoa</taxon>
        <taxon>Arthropoda</taxon>
        <taxon>Hexapoda</taxon>
        <taxon>Insecta</taxon>
        <taxon>Pterygota</taxon>
        <taxon>Neoptera</taxon>
        <taxon>Endopterygota</taxon>
        <taxon>Lepidoptera</taxon>
        <taxon>Glossata</taxon>
        <taxon>Ditrysia</taxon>
        <taxon>Noctuoidea</taxon>
        <taxon>Erebidae</taxon>
        <taxon>Arctiinae</taxon>
        <taxon>Arctia</taxon>
    </lineage>
</organism>
<dbReference type="InterPro" id="IPR006578">
    <property type="entry name" value="MADF-dom"/>
</dbReference>
<protein>
    <recommendedName>
        <fullName evidence="7">BESS domain-containing protein</fullName>
    </recommendedName>
</protein>
<dbReference type="PANTHER" id="PTHR12243:SF69">
    <property type="entry name" value="SI:CH73-59F11.3"/>
    <property type="match status" value="1"/>
</dbReference>
<reference evidence="5 6" key="1">
    <citation type="submission" date="2020-04" db="EMBL/GenBank/DDBJ databases">
        <authorList>
            <person name="Wallbank WR R."/>
            <person name="Pardo Diaz C."/>
            <person name="Kozak K."/>
            <person name="Martin S."/>
            <person name="Jiggins C."/>
            <person name="Moest M."/>
            <person name="Warren A I."/>
            <person name="Byers J.R.P. K."/>
            <person name="Montejo-Kovacevich G."/>
            <person name="Yen C E."/>
        </authorList>
    </citation>
    <scope>NUCLEOTIDE SEQUENCE [LARGE SCALE GENOMIC DNA]</scope>
</reference>
<dbReference type="GO" id="GO:0006357">
    <property type="term" value="P:regulation of transcription by RNA polymerase II"/>
    <property type="evidence" value="ECO:0007669"/>
    <property type="project" value="TreeGrafter"/>
</dbReference>
<evidence type="ECO:0008006" key="7">
    <source>
        <dbReference type="Google" id="ProtNLM"/>
    </source>
</evidence>
<evidence type="ECO:0000313" key="5">
    <source>
        <dbReference type="EMBL" id="CAB3248388.1"/>
    </source>
</evidence>